<feature type="transmembrane region" description="Helical" evidence="1">
    <location>
        <begin position="287"/>
        <end position="306"/>
    </location>
</feature>
<evidence type="ECO:0000256" key="1">
    <source>
        <dbReference type="SAM" id="Phobius"/>
    </source>
</evidence>
<feature type="transmembrane region" description="Helical" evidence="1">
    <location>
        <begin position="7"/>
        <end position="23"/>
    </location>
</feature>
<organism evidence="5">
    <name type="scientific">Caenorhabditis brenneri</name>
    <name type="common">Nematode worm</name>
    <dbReference type="NCBI Taxonomy" id="135651"/>
    <lineage>
        <taxon>Eukaryota</taxon>
        <taxon>Metazoa</taxon>
        <taxon>Ecdysozoa</taxon>
        <taxon>Nematoda</taxon>
        <taxon>Chromadorea</taxon>
        <taxon>Rhabditida</taxon>
        <taxon>Rhabditina</taxon>
        <taxon>Rhabditomorpha</taxon>
        <taxon>Rhabditoidea</taxon>
        <taxon>Rhabditidae</taxon>
        <taxon>Peloderinae</taxon>
        <taxon>Caenorhabditis</taxon>
    </lineage>
</organism>
<evidence type="ECO:0000313" key="5">
    <source>
        <dbReference type="Proteomes" id="UP000008068"/>
    </source>
</evidence>
<feature type="transmembrane region" description="Helical" evidence="1">
    <location>
        <begin position="101"/>
        <end position="127"/>
    </location>
</feature>
<evidence type="ECO:0008006" key="6">
    <source>
        <dbReference type="Google" id="ProtNLM"/>
    </source>
</evidence>
<dbReference type="InterPro" id="IPR002656">
    <property type="entry name" value="Acyl_transf_3_dom"/>
</dbReference>
<dbReference type="PANTHER" id="PTHR23028">
    <property type="entry name" value="ACETYLTRANSFERASE"/>
    <property type="match status" value="1"/>
</dbReference>
<dbReference type="STRING" id="135651.G0NMU1"/>
<name>G0NMU1_CAEBE</name>
<keyword evidence="1" id="KW-0812">Transmembrane</keyword>
<dbReference type="GO" id="GO:0016747">
    <property type="term" value="F:acyltransferase activity, transferring groups other than amino-acyl groups"/>
    <property type="evidence" value="ECO:0007669"/>
    <property type="project" value="InterPro"/>
</dbReference>
<feature type="domain" description="Acyltransferase 3" evidence="2">
    <location>
        <begin position="4"/>
        <end position="103"/>
    </location>
</feature>
<evidence type="ECO:0000259" key="3">
    <source>
        <dbReference type="Pfam" id="PF19040"/>
    </source>
</evidence>
<feature type="transmembrane region" description="Helical" evidence="1">
    <location>
        <begin position="235"/>
        <end position="255"/>
    </location>
</feature>
<feature type="transmembrane region" description="Helical" evidence="1">
    <location>
        <begin position="261"/>
        <end position="280"/>
    </location>
</feature>
<dbReference type="InterPro" id="IPR050879">
    <property type="entry name" value="Acyltransferase_3"/>
</dbReference>
<dbReference type="Pfam" id="PF19040">
    <property type="entry name" value="SGNH"/>
    <property type="match status" value="1"/>
</dbReference>
<dbReference type="GO" id="GO:0016020">
    <property type="term" value="C:membrane"/>
    <property type="evidence" value="ECO:0007669"/>
    <property type="project" value="TreeGrafter"/>
</dbReference>
<feature type="domain" description="SGNH" evidence="3">
    <location>
        <begin position="364"/>
        <end position="582"/>
    </location>
</feature>
<dbReference type="InterPro" id="IPR043968">
    <property type="entry name" value="SGNH"/>
</dbReference>
<dbReference type="PANTHER" id="PTHR23028:SF65">
    <property type="entry name" value="ACYLTRANSFERASE"/>
    <property type="match status" value="1"/>
</dbReference>
<dbReference type="EMBL" id="GL379912">
    <property type="protein sequence ID" value="EGT34325.1"/>
    <property type="molecule type" value="Genomic_DNA"/>
</dbReference>
<dbReference type="HOGENOM" id="CLU_005679_12_1_1"/>
<dbReference type="InParanoid" id="G0NMU1"/>
<reference evidence="5" key="1">
    <citation type="submission" date="2011-07" db="EMBL/GenBank/DDBJ databases">
        <authorList>
            <consortium name="Caenorhabditis brenneri Sequencing and Analysis Consortium"/>
            <person name="Wilson R.K."/>
        </authorList>
    </citation>
    <scope>NUCLEOTIDE SEQUENCE [LARGE SCALE GENOMIC DNA]</scope>
    <source>
        <strain evidence="5">PB2801</strain>
    </source>
</reference>
<dbReference type="AlphaFoldDB" id="G0NMU1"/>
<sequence>MREDIQCLRGIAIILVFLFHLSPSLFPNGFLGVDIFFVISGFLMAQNLTRSELKDASGFLNFYYKRFRRILPLYYLVIFMTVIMVHLYLGDFLWENNNRYSLASLFLVTNQLLIAVSLITVFGFLGFSLVMEKFAFNFMFLRLWQFSAGFMALFWSKVNRNSQPKKSDTSNINSLNNPITKEGLVITSIAVISCCLLPQKIPVQTLRPLVTSASAILIGCESSDFKLLKSKTLSYIGDISYVMYLVHWPIIAIFSSSTLHSYLFCILTTLLSSVLLHHLFEKRYLKMEWRALVPFVIALILFNSYLQNSIRRHNFWNAPFPEEQQNIIDKNKAMLPFSWTNDSVSMECFEDGQAEYFDKGIKFAHGSCPRGNGTTSIMLIGNSYTLSFKSSIRNSFHDNFSDFRYISLSQGYGFYNDSTVSRRNMEIFREQVELHKPDVLFILSKHSKSLQAPIKDNDELLNQMKENIAFFEKFTDKIYILGSHPVYRSNFLGYFLQYIVNQPDEIESLHVNKHASDYQLRNVKRRFSMINCTKCHFFDLSHVFVDNDKYLTFDRNEMLSYVDNTVHLSSVGVKMCNPVIEKLAKEIMDGM</sequence>
<dbReference type="OrthoDB" id="10061508at2759"/>
<keyword evidence="1" id="KW-1133">Transmembrane helix</keyword>
<dbReference type="GO" id="GO:0000271">
    <property type="term" value="P:polysaccharide biosynthetic process"/>
    <property type="evidence" value="ECO:0007669"/>
    <property type="project" value="TreeGrafter"/>
</dbReference>
<protein>
    <recommendedName>
        <fullName evidence="6">SGNH domain-containing protein</fullName>
    </recommendedName>
</protein>
<keyword evidence="1" id="KW-0472">Membrane</keyword>
<keyword evidence="5" id="KW-1185">Reference proteome</keyword>
<dbReference type="Proteomes" id="UP000008068">
    <property type="component" value="Unassembled WGS sequence"/>
</dbReference>
<feature type="transmembrane region" description="Helical" evidence="1">
    <location>
        <begin position="70"/>
        <end position="89"/>
    </location>
</feature>
<evidence type="ECO:0000313" key="4">
    <source>
        <dbReference type="EMBL" id="EGT34325.1"/>
    </source>
</evidence>
<evidence type="ECO:0000259" key="2">
    <source>
        <dbReference type="Pfam" id="PF01757"/>
    </source>
</evidence>
<feature type="transmembrane region" description="Helical" evidence="1">
    <location>
        <begin position="29"/>
        <end position="49"/>
    </location>
</feature>
<dbReference type="eggNOG" id="ENOG502S34G">
    <property type="taxonomic scope" value="Eukaryota"/>
</dbReference>
<gene>
    <name evidence="4" type="ORF">CAEBREN_10812</name>
</gene>
<dbReference type="Pfam" id="PF01757">
    <property type="entry name" value="Acyl_transf_3"/>
    <property type="match status" value="1"/>
</dbReference>
<proteinExistence type="predicted"/>
<accession>G0NMU1</accession>